<dbReference type="InterPro" id="IPR030906">
    <property type="entry name" value="Surf_polysacc"/>
</dbReference>
<dbReference type="AlphaFoldDB" id="I8T620"/>
<gene>
    <name evidence="1" type="ORF">WQQ_29770</name>
</gene>
<evidence type="ECO:0000313" key="2">
    <source>
        <dbReference type="Proteomes" id="UP000003704"/>
    </source>
</evidence>
<proteinExistence type="predicted"/>
<dbReference type="EMBL" id="AKGD01000002">
    <property type="protein sequence ID" value="EIT69395.1"/>
    <property type="molecule type" value="Genomic_DNA"/>
</dbReference>
<dbReference type="InterPro" id="IPR043148">
    <property type="entry name" value="TagF_C"/>
</dbReference>
<accession>I8T620</accession>
<dbReference type="NCBIfam" id="TIGR04396">
    <property type="entry name" value="surf_polysacc"/>
    <property type="match status" value="1"/>
</dbReference>
<dbReference type="Gene3D" id="3.40.50.12580">
    <property type="match status" value="1"/>
</dbReference>
<comment type="caution">
    <text evidence="1">The sequence shown here is derived from an EMBL/GenBank/DDBJ whole genome shotgun (WGS) entry which is preliminary data.</text>
</comment>
<keyword evidence="2" id="KW-1185">Reference proteome</keyword>
<evidence type="ECO:0008006" key="3">
    <source>
        <dbReference type="Google" id="ProtNLM"/>
    </source>
</evidence>
<organism evidence="1 2">
    <name type="scientific">Hydrocarboniphaga effusa AP103</name>
    <dbReference type="NCBI Taxonomy" id="1172194"/>
    <lineage>
        <taxon>Bacteria</taxon>
        <taxon>Pseudomonadati</taxon>
        <taxon>Pseudomonadota</taxon>
        <taxon>Gammaproteobacteria</taxon>
        <taxon>Nevskiales</taxon>
        <taxon>Nevskiaceae</taxon>
        <taxon>Hydrocarboniphaga</taxon>
    </lineage>
</organism>
<dbReference type="PATRIC" id="fig|1172194.4.peg.2883"/>
<evidence type="ECO:0000313" key="1">
    <source>
        <dbReference type="EMBL" id="EIT69395.1"/>
    </source>
</evidence>
<dbReference type="STRING" id="1172194.WQQ_29770"/>
<dbReference type="OrthoDB" id="5430637at2"/>
<dbReference type="RefSeq" id="WP_007185918.1">
    <property type="nucleotide sequence ID" value="NZ_AKGD01000002.1"/>
</dbReference>
<protein>
    <recommendedName>
        <fullName evidence="3">Surface carbohydrate biosynthesis protein</fullName>
    </recommendedName>
</protein>
<name>I8T620_9GAMM</name>
<reference evidence="1 2" key="1">
    <citation type="journal article" date="2012" name="J. Bacteriol.">
        <title>Genome Sequence of n-Alkane-Degrading Hydrocarboniphaga effusa Strain AP103T (ATCC BAA-332T).</title>
        <authorList>
            <person name="Chang H.K."/>
            <person name="Zylstra G.J."/>
            <person name="Chae J.C."/>
        </authorList>
    </citation>
    <scope>NUCLEOTIDE SEQUENCE [LARGE SCALE GENOMIC DNA]</scope>
    <source>
        <strain evidence="1 2">AP103</strain>
    </source>
</reference>
<dbReference type="SUPFAM" id="SSF53756">
    <property type="entry name" value="UDP-Glycosyltransferase/glycogen phosphorylase"/>
    <property type="match status" value="1"/>
</dbReference>
<dbReference type="Proteomes" id="UP000003704">
    <property type="component" value="Unassembled WGS sequence"/>
</dbReference>
<sequence length="467" mass="52510">MPDAPLLIIPVESQVREMDAKLLLASCAVERGYRVVIGSRAYVHFAMAELPRGVYAAKSMRGLSKLMFRLIRELGHDIIAWEEEALVHPPPEVFYPLRLSPGTLPYVSHIFAWGEENRELLAGYPHLPKGMPMHLTGNPRGDMLRPELRAYFDDDVRALKQQYGDFLLINTNFTDVNPFQPGLGLFAPSTDPTKPPPMGQAGKGMPRAFAEGLLAHKQSILDDFLAMMPALEQALPGVTLVLRPHPSENHAVYQELARRCSRIVVSHQGNVLPWLLACRALVHNGCTTAIESYAMGVPSVTYLKTFNTEYDLDFQGLPNRLSVQCRTLDELIASLKGIIENQEAARTSAERDELIGHYITARSGRLACERILDQLDAIYRREGSLPLPPLPVRLRAWLHTRLRSLAKRRKHEKPGNYHDHRFPRLSTDDVARRIEKLGRTLGRFGSVGVRTRSEHLFEVFATSRAGQ</sequence>